<gene>
    <name evidence="1" type="ORF">NIES267_25890</name>
</gene>
<accession>A0A1Z4LPH0</accession>
<proteinExistence type="predicted"/>
<dbReference type="EMBL" id="AP018227">
    <property type="protein sequence ID" value="BAY83103.1"/>
    <property type="molecule type" value="Genomic_DNA"/>
</dbReference>
<name>A0A1Z4LPH0_9CYAN</name>
<evidence type="ECO:0000313" key="2">
    <source>
        <dbReference type="Proteomes" id="UP000218418"/>
    </source>
</evidence>
<dbReference type="Proteomes" id="UP000218418">
    <property type="component" value="Chromosome"/>
</dbReference>
<protein>
    <submittedName>
        <fullName evidence="1">Uncharacterized protein</fullName>
    </submittedName>
</protein>
<reference evidence="1 2" key="1">
    <citation type="submission" date="2017-06" db="EMBL/GenBank/DDBJ databases">
        <title>Genome sequencing of cyanobaciteial culture collection at National Institute for Environmental Studies (NIES).</title>
        <authorList>
            <person name="Hirose Y."/>
            <person name="Shimura Y."/>
            <person name="Fujisawa T."/>
            <person name="Nakamura Y."/>
            <person name="Kawachi M."/>
        </authorList>
    </citation>
    <scope>NUCLEOTIDE SEQUENCE [LARGE SCALE GENOMIC DNA]</scope>
    <source>
        <strain evidence="1 2">NIES-267</strain>
    </source>
</reference>
<sequence length="76" mass="9050">MEKCLLLRQRFKLLAPVMNPDKNKLKFPFWQYLNQPLFCEKLILNPHTFAYVYRIELLERCWGRECDAKGQSSNGG</sequence>
<keyword evidence="2" id="KW-1185">Reference proteome</keyword>
<organism evidence="1 2">
    <name type="scientific">Calothrix parasitica NIES-267</name>
    <dbReference type="NCBI Taxonomy" id="1973488"/>
    <lineage>
        <taxon>Bacteria</taxon>
        <taxon>Bacillati</taxon>
        <taxon>Cyanobacteriota</taxon>
        <taxon>Cyanophyceae</taxon>
        <taxon>Nostocales</taxon>
        <taxon>Calotrichaceae</taxon>
        <taxon>Calothrix</taxon>
    </lineage>
</organism>
<dbReference type="AlphaFoldDB" id="A0A1Z4LPH0"/>
<evidence type="ECO:0000313" key="1">
    <source>
        <dbReference type="EMBL" id="BAY83103.1"/>
    </source>
</evidence>